<accession>A0ABR1IV25</accession>
<feature type="region of interest" description="Disordered" evidence="1">
    <location>
        <begin position="298"/>
        <end position="321"/>
    </location>
</feature>
<dbReference type="Pfam" id="PF20149">
    <property type="entry name" value="DUF6532"/>
    <property type="match status" value="1"/>
</dbReference>
<evidence type="ECO:0000313" key="4">
    <source>
        <dbReference type="Proteomes" id="UP001498398"/>
    </source>
</evidence>
<dbReference type="Proteomes" id="UP001498398">
    <property type="component" value="Unassembled WGS sequence"/>
</dbReference>
<evidence type="ECO:0000313" key="3">
    <source>
        <dbReference type="EMBL" id="KAK7439767.1"/>
    </source>
</evidence>
<comment type="caution">
    <text evidence="3">The sequence shown here is derived from an EMBL/GenBank/DDBJ whole genome shotgun (WGS) entry which is preliminary data.</text>
</comment>
<evidence type="ECO:0000256" key="1">
    <source>
        <dbReference type="SAM" id="MobiDB-lite"/>
    </source>
</evidence>
<protein>
    <recommendedName>
        <fullName evidence="2">DUF6532 domain-containing protein</fullName>
    </recommendedName>
</protein>
<name>A0ABR1IV25_9AGAR</name>
<feature type="region of interest" description="Disordered" evidence="1">
    <location>
        <begin position="1"/>
        <end position="20"/>
    </location>
</feature>
<dbReference type="InterPro" id="IPR045341">
    <property type="entry name" value="DUF6532"/>
</dbReference>
<organism evidence="3 4">
    <name type="scientific">Marasmiellus scandens</name>
    <dbReference type="NCBI Taxonomy" id="2682957"/>
    <lineage>
        <taxon>Eukaryota</taxon>
        <taxon>Fungi</taxon>
        <taxon>Dikarya</taxon>
        <taxon>Basidiomycota</taxon>
        <taxon>Agaricomycotina</taxon>
        <taxon>Agaricomycetes</taxon>
        <taxon>Agaricomycetidae</taxon>
        <taxon>Agaricales</taxon>
        <taxon>Marasmiineae</taxon>
        <taxon>Omphalotaceae</taxon>
        <taxon>Marasmiellus</taxon>
    </lineage>
</organism>
<feature type="compositionally biased region" description="Low complexity" evidence="1">
    <location>
        <begin position="32"/>
        <end position="44"/>
    </location>
</feature>
<proteinExistence type="predicted"/>
<feature type="compositionally biased region" description="Low complexity" evidence="1">
    <location>
        <begin position="51"/>
        <end position="61"/>
    </location>
</feature>
<sequence>MSSPPPNKDPATPGGNSFFANASGTYNGLTLNHVGGHQHNNQNNSGRIIENEGTYNENNNTANMQSLPEDIKAACDEYFRPVVIELVGCSQDAWKLPSSQELQTGWTNVMPDDKKGQFSQFGQAINKWVADVIVDWQDSIGNTALEMLEGLFKDLSYADDKKRKKYVTQQTGGNYWDHPYYYPSNSQQSNGQRTNIFQSPIVSKTLSVYFEATQNIPEDKRSKSRPIEALVLTILAVKWAFDQWSTGNHSGSIKKFSEDSQKIKHTHIRALFGKNQKGVDRVGSDLWDQIIAAAKSHVETPSTNTTQEDESSGLPPDLTFS</sequence>
<feature type="region of interest" description="Disordered" evidence="1">
    <location>
        <begin position="30"/>
        <end position="61"/>
    </location>
</feature>
<reference evidence="3 4" key="1">
    <citation type="submission" date="2024-01" db="EMBL/GenBank/DDBJ databases">
        <title>A draft genome for the cacao thread blight pathogen Marasmiellus scandens.</title>
        <authorList>
            <person name="Baruah I.K."/>
            <person name="Leung J."/>
            <person name="Bukari Y."/>
            <person name="Amoako-Attah I."/>
            <person name="Meinhardt L.W."/>
            <person name="Bailey B.A."/>
            <person name="Cohen S.P."/>
        </authorList>
    </citation>
    <scope>NUCLEOTIDE SEQUENCE [LARGE SCALE GENOMIC DNA]</scope>
    <source>
        <strain evidence="3 4">GH-19</strain>
    </source>
</reference>
<dbReference type="EMBL" id="JBANRG010000071">
    <property type="protein sequence ID" value="KAK7439767.1"/>
    <property type="molecule type" value="Genomic_DNA"/>
</dbReference>
<keyword evidence="4" id="KW-1185">Reference proteome</keyword>
<feature type="domain" description="DUF6532" evidence="2">
    <location>
        <begin position="117"/>
        <end position="267"/>
    </location>
</feature>
<evidence type="ECO:0000259" key="2">
    <source>
        <dbReference type="Pfam" id="PF20149"/>
    </source>
</evidence>
<gene>
    <name evidence="3" type="ORF">VKT23_017342</name>
</gene>